<keyword evidence="3" id="KW-1185">Reference proteome</keyword>
<dbReference type="AlphaFoldDB" id="A0AA40FG76"/>
<organism evidence="2 3">
    <name type="scientific">Melipona bicolor</name>
    <dbReference type="NCBI Taxonomy" id="60889"/>
    <lineage>
        <taxon>Eukaryota</taxon>
        <taxon>Metazoa</taxon>
        <taxon>Ecdysozoa</taxon>
        <taxon>Arthropoda</taxon>
        <taxon>Hexapoda</taxon>
        <taxon>Insecta</taxon>
        <taxon>Pterygota</taxon>
        <taxon>Neoptera</taxon>
        <taxon>Endopterygota</taxon>
        <taxon>Hymenoptera</taxon>
        <taxon>Apocrita</taxon>
        <taxon>Aculeata</taxon>
        <taxon>Apoidea</taxon>
        <taxon>Anthophila</taxon>
        <taxon>Apidae</taxon>
        <taxon>Melipona</taxon>
    </lineage>
</organism>
<evidence type="ECO:0000313" key="3">
    <source>
        <dbReference type="Proteomes" id="UP001177670"/>
    </source>
</evidence>
<name>A0AA40FG76_9HYME</name>
<sequence length="356" mass="41570">MRKQQNAEEKKMVATEVEIIIRPGIDSGDCMMDCKELAIDNNNSKENRHQGPLFNGCSLMQSVLKRNVRSFWFRKSKNRPIEPGASSCGEPLPPPVNLVCKGSPSKCLKFERAEKKPKGGFFRFKKQAETPEDKPSNCKKEKKPFEGDRFTWRETIFGPKSKKLWPDPCTCRLVHRERKKMRMRDPRLRDLRYQQTQGDVLLYTEPTRRRSVSSCLEPQPKPPPAYKMPKAAFFKLMADNSYVTLLNRPVLAQTLHIEKNMRLEPRSSLPYEELRPSEKQRKQKNIPPPINRDLHYYGGDVRRQSVQELNLSNKLESLQTNQKDPSIEKRSRIEQLKILVKQKDVSPVVHRYFYTD</sequence>
<evidence type="ECO:0000256" key="1">
    <source>
        <dbReference type="SAM" id="MobiDB-lite"/>
    </source>
</evidence>
<proteinExistence type="predicted"/>
<reference evidence="2" key="1">
    <citation type="submission" date="2021-10" db="EMBL/GenBank/DDBJ databases">
        <title>Melipona bicolor Genome sequencing and assembly.</title>
        <authorList>
            <person name="Araujo N.S."/>
            <person name="Arias M.C."/>
        </authorList>
    </citation>
    <scope>NUCLEOTIDE SEQUENCE</scope>
    <source>
        <strain evidence="2">USP_2M_L1-L4_2017</strain>
        <tissue evidence="2">Whole body</tissue>
    </source>
</reference>
<gene>
    <name evidence="2" type="ORF">K0M31_015140</name>
</gene>
<comment type="caution">
    <text evidence="2">The sequence shown here is derived from an EMBL/GenBank/DDBJ whole genome shotgun (WGS) entry which is preliminary data.</text>
</comment>
<feature type="region of interest" description="Disordered" evidence="1">
    <location>
        <begin position="268"/>
        <end position="293"/>
    </location>
</feature>
<accession>A0AA40FG76</accession>
<dbReference type="Proteomes" id="UP001177670">
    <property type="component" value="Unassembled WGS sequence"/>
</dbReference>
<protein>
    <submittedName>
        <fullName evidence="2">Uncharacterized protein</fullName>
    </submittedName>
</protein>
<evidence type="ECO:0000313" key="2">
    <source>
        <dbReference type="EMBL" id="KAK1118442.1"/>
    </source>
</evidence>
<dbReference type="EMBL" id="JAHYIQ010000043">
    <property type="protein sequence ID" value="KAK1118442.1"/>
    <property type="molecule type" value="Genomic_DNA"/>
</dbReference>